<feature type="domain" description="MMS19 C-terminal" evidence="6">
    <location>
        <begin position="524"/>
        <end position="905"/>
    </location>
</feature>
<gene>
    <name evidence="9" type="primary">LOC108630629</name>
</gene>
<name>A0AAJ7JBK6_9HYME</name>
<dbReference type="GO" id="GO:0051604">
    <property type="term" value="P:protein maturation"/>
    <property type="evidence" value="ECO:0007669"/>
    <property type="project" value="UniProtKB-UniRule"/>
</dbReference>
<dbReference type="GeneID" id="108630629"/>
<dbReference type="InterPro" id="IPR024687">
    <property type="entry name" value="MMS19_C"/>
</dbReference>
<reference evidence="9" key="1">
    <citation type="submission" date="2025-08" db="UniProtKB">
        <authorList>
            <consortium name="RefSeq"/>
        </authorList>
    </citation>
    <scope>IDENTIFICATION</scope>
    <source>
        <tissue evidence="9">Whole body</tissue>
    </source>
</reference>
<feature type="domain" description="MMS19 N-terminal" evidence="7">
    <location>
        <begin position="45"/>
        <end position="303"/>
    </location>
</feature>
<evidence type="ECO:0000256" key="3">
    <source>
        <dbReference type="ARBA" id="ARBA00022737"/>
    </source>
</evidence>
<dbReference type="Pfam" id="PF12460">
    <property type="entry name" value="MMS19_C"/>
    <property type="match status" value="1"/>
</dbReference>
<dbReference type="SUPFAM" id="SSF48371">
    <property type="entry name" value="ARM repeat"/>
    <property type="match status" value="1"/>
</dbReference>
<keyword evidence="3" id="KW-0677">Repeat</keyword>
<evidence type="ECO:0000259" key="7">
    <source>
        <dbReference type="Pfam" id="PF14500"/>
    </source>
</evidence>
<dbReference type="GO" id="GO:0005634">
    <property type="term" value="C:nucleus"/>
    <property type="evidence" value="ECO:0007669"/>
    <property type="project" value="UniProtKB-SubCell"/>
</dbReference>
<keyword evidence="5" id="KW-0227">DNA damage</keyword>
<dbReference type="GO" id="GO:0006281">
    <property type="term" value="P:DNA repair"/>
    <property type="evidence" value="ECO:0007669"/>
    <property type="project" value="UniProtKB-UniRule"/>
</dbReference>
<comment type="similarity">
    <text evidence="2 5">Belongs to the MET18/MMS19 family.</text>
</comment>
<keyword evidence="4 5" id="KW-0539">Nucleus</keyword>
<accession>A0AAJ7JBK6</accession>
<keyword evidence="8" id="KW-1185">Reference proteome</keyword>
<protein>
    <recommendedName>
        <fullName evidence="5">MMS19 nucleotide excision repair protein</fullName>
    </recommendedName>
</protein>
<sequence>MSSLTTNVFKERFLDAFKEDETLNTVCQEIALEIQSGHVKLYDIVETLGPLITDTDIEVREKGICAISTILSHLPNDYLNENELSFIVSFYCNRLKGHYSIIPKVLTGILATVQMTHLSKDSPERLLRTFFDNVYCQNQLTPVRYTIYLIFITLLEKRIEDLKAMGPDFIYVVISSIDGEKDPKNLMLLFSILPRFMKEFKLGHLAEDMFEVISCYFPVDYNPSGTEGITRDDLAEKLASCLCAVPEFAEYCMPIILDKLNSSVKVAKLDSLNLLCKGVYTFGVNGLKEHLTELCSWLRKEIMSGEDLEVKNASLKALAAIIEVISSDTELCESSIDYIIKDVKPCLYDAQLNLFKPSVKLLECIATVNKETCVQGLQIIMPLCLGQYSTKTSMTDKIIYIETLNTFIKIAADHGFNIKNVPELAWTDIPQLYLNDLLTPNEELQSKILSGLTLQKKYLNEVHRSSLYNQIYSLIESNSNELRTLCHTSLLNFAMLYPCEIITLIKEKYQLNDGEETKVQIRKLEVLAAVAKTHRLGREVLPQIVSQTNSDNFEISCTALSCLHKLVATKHIDYDAQHYLYERCNIIEKLSALNISPTDQRLDLILNIFRLIVRNFTFEKQQRIANRYVPILSGQASEVDAVFTINLLIPLRKDIDLAINNNLFENLYNLAVNSVHSNVRLITCKFVAVILNKMNIISEYFEHMLLYFNDRIKDNLGSDSDIDVKKATASLKVWITKAIITKGFHDVEMFLDELTDILRHDQVGQYVGTEYKILTSRHEDTLVAENFCNIAIFYKQRVFEHLIRKKSEFENSSKQNYLTALVELLEEVPIELLLMHLSKLVSLLIESLSLDNEQLIFSALVTLNSLLETEHVIFADKIQCFIPRFLTLSTYRTMRVRIAALNCLTNYCNYPVTLINTYKDDVLGKLAITIDDRKRLVRKAAVRARTRWFLIGAPGGIKEQ</sequence>
<dbReference type="Proteomes" id="UP000694925">
    <property type="component" value="Unplaced"/>
</dbReference>
<dbReference type="KEGG" id="ccal:108630629"/>
<evidence type="ECO:0000313" key="8">
    <source>
        <dbReference type="Proteomes" id="UP000694925"/>
    </source>
</evidence>
<dbReference type="InterPro" id="IPR029240">
    <property type="entry name" value="MMS19_N"/>
</dbReference>
<organism evidence="8 9">
    <name type="scientific">Ceratina calcarata</name>
    <dbReference type="NCBI Taxonomy" id="156304"/>
    <lineage>
        <taxon>Eukaryota</taxon>
        <taxon>Metazoa</taxon>
        <taxon>Ecdysozoa</taxon>
        <taxon>Arthropoda</taxon>
        <taxon>Hexapoda</taxon>
        <taxon>Insecta</taxon>
        <taxon>Pterygota</taxon>
        <taxon>Neoptera</taxon>
        <taxon>Endopterygota</taxon>
        <taxon>Hymenoptera</taxon>
        <taxon>Apocrita</taxon>
        <taxon>Aculeata</taxon>
        <taxon>Apoidea</taxon>
        <taxon>Anthophila</taxon>
        <taxon>Apidae</taxon>
        <taxon>Ceratina</taxon>
        <taxon>Zadontomerus</taxon>
    </lineage>
</organism>
<dbReference type="PANTHER" id="PTHR12891:SF0">
    <property type="entry name" value="MMS19 NUCLEOTIDE EXCISION REPAIR PROTEIN HOMOLOG"/>
    <property type="match status" value="1"/>
</dbReference>
<dbReference type="RefSeq" id="XP_017889512.1">
    <property type="nucleotide sequence ID" value="XM_018034023.2"/>
</dbReference>
<proteinExistence type="inferred from homology"/>
<evidence type="ECO:0000259" key="6">
    <source>
        <dbReference type="Pfam" id="PF12460"/>
    </source>
</evidence>
<evidence type="ECO:0000256" key="4">
    <source>
        <dbReference type="ARBA" id="ARBA00023242"/>
    </source>
</evidence>
<dbReference type="GO" id="GO:0016226">
    <property type="term" value="P:iron-sulfur cluster assembly"/>
    <property type="evidence" value="ECO:0007669"/>
    <property type="project" value="UniProtKB-UniRule"/>
</dbReference>
<dbReference type="InterPro" id="IPR039920">
    <property type="entry name" value="MMS19"/>
</dbReference>
<evidence type="ECO:0000256" key="1">
    <source>
        <dbReference type="ARBA" id="ARBA00004123"/>
    </source>
</evidence>
<comment type="subcellular location">
    <subcellularLocation>
        <location evidence="5">Cytoplasm</location>
        <location evidence="5">Cytoskeleton</location>
        <location evidence="5">Spindle</location>
    </subcellularLocation>
    <subcellularLocation>
        <location evidence="1 5">Nucleus</location>
    </subcellularLocation>
</comment>
<evidence type="ECO:0000256" key="2">
    <source>
        <dbReference type="ARBA" id="ARBA00009340"/>
    </source>
</evidence>
<dbReference type="InterPro" id="IPR016024">
    <property type="entry name" value="ARM-type_fold"/>
</dbReference>
<dbReference type="Gene3D" id="1.25.10.10">
    <property type="entry name" value="Leucine-rich Repeat Variant"/>
    <property type="match status" value="2"/>
</dbReference>
<keyword evidence="5" id="KW-0963">Cytoplasm</keyword>
<dbReference type="InterPro" id="IPR011989">
    <property type="entry name" value="ARM-like"/>
</dbReference>
<keyword evidence="5" id="KW-0234">DNA repair</keyword>
<dbReference type="CTD" id="64210"/>
<dbReference type="GO" id="GO:0005819">
    <property type="term" value="C:spindle"/>
    <property type="evidence" value="ECO:0007669"/>
    <property type="project" value="UniProtKB-SubCell"/>
</dbReference>
<evidence type="ECO:0000313" key="9">
    <source>
        <dbReference type="RefSeq" id="XP_017889512.1"/>
    </source>
</evidence>
<dbReference type="PANTHER" id="PTHR12891">
    <property type="entry name" value="DNA REPAIR/TRANSCRIPTION PROTEIN MET18/MMS19"/>
    <property type="match status" value="1"/>
</dbReference>
<dbReference type="Pfam" id="PF14500">
    <property type="entry name" value="MMS19_N"/>
    <property type="match status" value="1"/>
</dbReference>
<evidence type="ECO:0000256" key="5">
    <source>
        <dbReference type="RuleBase" id="RU367072"/>
    </source>
</evidence>
<dbReference type="GO" id="GO:0097361">
    <property type="term" value="C:cytosolic [4Fe-4S] assembly targeting complex"/>
    <property type="evidence" value="ECO:0007669"/>
    <property type="project" value="UniProtKB-UniRule"/>
</dbReference>
<dbReference type="AlphaFoldDB" id="A0AAJ7JBK6"/>
<comment type="function">
    <text evidence="5">Key component of the cytosolic iron-sulfur protein assembly (CIA) complex, a multiprotein complex that mediates the incorporation of iron-sulfur cluster into apoproteins specifically involved in DNA metabolism and genomic integrity. In the CIA complex, MMS19 acts as an adapter between early-acting CIA components and a subset of cellular target iron-sulfur proteins.</text>
</comment>
<keyword evidence="5" id="KW-0206">Cytoskeleton</keyword>
<comment type="subunit">
    <text evidence="5">Component of the CIA complex.</text>
</comment>